<reference evidence="7" key="1">
    <citation type="journal article" date="2019" name="Int. J. Syst. Evol. Microbiol.">
        <title>The Global Catalogue of Microorganisms (GCM) 10K type strain sequencing project: providing services to taxonomists for standard genome sequencing and annotation.</title>
        <authorList>
            <consortium name="The Broad Institute Genomics Platform"/>
            <consortium name="The Broad Institute Genome Sequencing Center for Infectious Disease"/>
            <person name="Wu L."/>
            <person name="Ma J."/>
        </authorList>
    </citation>
    <scope>NUCLEOTIDE SEQUENCE [LARGE SCALE GENOMIC DNA]</scope>
    <source>
        <strain evidence="7">CCUG 56698</strain>
    </source>
</reference>
<dbReference type="Pfam" id="PF00486">
    <property type="entry name" value="Trans_reg_C"/>
    <property type="match status" value="1"/>
</dbReference>
<protein>
    <submittedName>
        <fullName evidence="6">Response regulator transcription factor</fullName>
    </submittedName>
</protein>
<comment type="caution">
    <text evidence="6">The sequence shown here is derived from an EMBL/GenBank/DDBJ whole genome shotgun (WGS) entry which is preliminary data.</text>
</comment>
<dbReference type="PANTHER" id="PTHR48111">
    <property type="entry name" value="REGULATOR OF RPOS"/>
    <property type="match status" value="1"/>
</dbReference>
<keyword evidence="7" id="KW-1185">Reference proteome</keyword>
<name>A0ABW2SQL4_9ACTO</name>
<evidence type="ECO:0000259" key="4">
    <source>
        <dbReference type="PROSITE" id="PS50110"/>
    </source>
</evidence>
<dbReference type="PROSITE" id="PS51755">
    <property type="entry name" value="OMPR_PHOB"/>
    <property type="match status" value="1"/>
</dbReference>
<dbReference type="EMBL" id="JBHTEF010000001">
    <property type="protein sequence ID" value="MFC7582135.1"/>
    <property type="molecule type" value="Genomic_DNA"/>
</dbReference>
<evidence type="ECO:0000313" key="7">
    <source>
        <dbReference type="Proteomes" id="UP001596527"/>
    </source>
</evidence>
<dbReference type="RefSeq" id="WP_380975999.1">
    <property type="nucleotide sequence ID" value="NZ_JBHTEF010000001.1"/>
</dbReference>
<dbReference type="Gene3D" id="3.40.50.2300">
    <property type="match status" value="1"/>
</dbReference>
<dbReference type="Gene3D" id="1.10.10.10">
    <property type="entry name" value="Winged helix-like DNA-binding domain superfamily/Winged helix DNA-binding domain"/>
    <property type="match status" value="1"/>
</dbReference>
<keyword evidence="2" id="KW-0597">Phosphoprotein</keyword>
<dbReference type="SUPFAM" id="SSF52172">
    <property type="entry name" value="CheY-like"/>
    <property type="match status" value="1"/>
</dbReference>
<evidence type="ECO:0000259" key="5">
    <source>
        <dbReference type="PROSITE" id="PS51755"/>
    </source>
</evidence>
<feature type="domain" description="Response regulatory" evidence="4">
    <location>
        <begin position="17"/>
        <end position="131"/>
    </location>
</feature>
<feature type="domain" description="OmpR/PhoB-type" evidence="5">
    <location>
        <begin position="142"/>
        <end position="239"/>
    </location>
</feature>
<dbReference type="InterPro" id="IPR039420">
    <property type="entry name" value="WalR-like"/>
</dbReference>
<keyword evidence="1 3" id="KW-0238">DNA-binding</keyword>
<dbReference type="Pfam" id="PF00072">
    <property type="entry name" value="Response_reg"/>
    <property type="match status" value="1"/>
</dbReference>
<dbReference type="InterPro" id="IPR001789">
    <property type="entry name" value="Sig_transdc_resp-reg_receiver"/>
</dbReference>
<evidence type="ECO:0000256" key="3">
    <source>
        <dbReference type="PROSITE-ProRule" id="PRU01091"/>
    </source>
</evidence>
<organism evidence="6 7">
    <name type="scientific">Schaalia naturae</name>
    <dbReference type="NCBI Taxonomy" id="635203"/>
    <lineage>
        <taxon>Bacteria</taxon>
        <taxon>Bacillati</taxon>
        <taxon>Actinomycetota</taxon>
        <taxon>Actinomycetes</taxon>
        <taxon>Actinomycetales</taxon>
        <taxon>Actinomycetaceae</taxon>
        <taxon>Schaalia</taxon>
    </lineage>
</organism>
<dbReference type="SMART" id="SM00448">
    <property type="entry name" value="REC"/>
    <property type="match status" value="1"/>
</dbReference>
<dbReference type="Gene3D" id="6.10.250.690">
    <property type="match status" value="1"/>
</dbReference>
<feature type="DNA-binding region" description="OmpR/PhoB-type" evidence="3">
    <location>
        <begin position="142"/>
        <end position="239"/>
    </location>
</feature>
<dbReference type="CDD" id="cd00383">
    <property type="entry name" value="trans_reg_C"/>
    <property type="match status" value="1"/>
</dbReference>
<dbReference type="Proteomes" id="UP001596527">
    <property type="component" value="Unassembled WGS sequence"/>
</dbReference>
<dbReference type="PROSITE" id="PS50110">
    <property type="entry name" value="RESPONSE_REGULATORY"/>
    <property type="match status" value="1"/>
</dbReference>
<dbReference type="PANTHER" id="PTHR48111:SF28">
    <property type="entry name" value="TRANSCRIPTIONAL REGULATORY PROTEIN TCRX-RELATED"/>
    <property type="match status" value="1"/>
</dbReference>
<sequence length="243" mass="26936">MTDADPTFVRADGSSAHILVVDDEEVLAELLGAALRHQGWEVRTASNGWEALDAARDFDPDAVVLDIQMPGLDGMETLDRLRKTDPHLPVLFLTARDAVADRVTGLRAGADDYVTKPFDLDEVTARIDALLRRAGMSAQTVRHVLAVGDLELDEDSHDVQRGGDPIQLTNTEFELLRYLMENPSTVLSKAQILDRVWSYDFGGQANVVELYISYLRKKIEAARPPMIHTVRGAGYMIRPAEEP</sequence>
<evidence type="ECO:0000256" key="1">
    <source>
        <dbReference type="ARBA" id="ARBA00023125"/>
    </source>
</evidence>
<accession>A0ABW2SQL4</accession>
<dbReference type="InterPro" id="IPR011006">
    <property type="entry name" value="CheY-like_superfamily"/>
</dbReference>
<gene>
    <name evidence="6" type="ORF">ACFQWG_13120</name>
</gene>
<dbReference type="InterPro" id="IPR001867">
    <property type="entry name" value="OmpR/PhoB-type_DNA-bd"/>
</dbReference>
<dbReference type="InterPro" id="IPR036388">
    <property type="entry name" value="WH-like_DNA-bd_sf"/>
</dbReference>
<evidence type="ECO:0000256" key="2">
    <source>
        <dbReference type="PROSITE-ProRule" id="PRU00169"/>
    </source>
</evidence>
<feature type="modified residue" description="4-aspartylphosphate" evidence="2">
    <location>
        <position position="66"/>
    </location>
</feature>
<proteinExistence type="predicted"/>
<dbReference type="SMART" id="SM00862">
    <property type="entry name" value="Trans_reg_C"/>
    <property type="match status" value="1"/>
</dbReference>
<evidence type="ECO:0000313" key="6">
    <source>
        <dbReference type="EMBL" id="MFC7582135.1"/>
    </source>
</evidence>